<dbReference type="GO" id="GO:0000270">
    <property type="term" value="P:peptidoglycan metabolic process"/>
    <property type="evidence" value="ECO:0007669"/>
    <property type="project" value="TreeGrafter"/>
</dbReference>
<dbReference type="CDD" id="cd06259">
    <property type="entry name" value="YdcF-like"/>
    <property type="match status" value="1"/>
</dbReference>
<keyword evidence="1" id="KW-0472">Membrane</keyword>
<reference evidence="3" key="1">
    <citation type="submission" date="2021-01" db="EMBL/GenBank/DDBJ databases">
        <title>Genome sequence of strain Noviherbaspirillum sp. DKR-6.</title>
        <authorList>
            <person name="Chaudhary D.K."/>
        </authorList>
    </citation>
    <scope>NUCLEOTIDE SEQUENCE</scope>
    <source>
        <strain evidence="3">DKR-6</strain>
    </source>
</reference>
<organism evidence="3 4">
    <name type="scientific">Noviherbaspirillum pedocola</name>
    <dbReference type="NCBI Taxonomy" id="2801341"/>
    <lineage>
        <taxon>Bacteria</taxon>
        <taxon>Pseudomonadati</taxon>
        <taxon>Pseudomonadota</taxon>
        <taxon>Betaproteobacteria</taxon>
        <taxon>Burkholderiales</taxon>
        <taxon>Oxalobacteraceae</taxon>
        <taxon>Noviherbaspirillum</taxon>
    </lineage>
</organism>
<keyword evidence="4" id="KW-1185">Reference proteome</keyword>
<dbReference type="InterPro" id="IPR014729">
    <property type="entry name" value="Rossmann-like_a/b/a_fold"/>
</dbReference>
<keyword evidence="1" id="KW-0812">Transmembrane</keyword>
<dbReference type="Gene3D" id="3.40.50.620">
    <property type="entry name" value="HUPs"/>
    <property type="match status" value="1"/>
</dbReference>
<name>A0A934SUX4_9BURK</name>
<evidence type="ECO:0000313" key="4">
    <source>
        <dbReference type="Proteomes" id="UP000622890"/>
    </source>
</evidence>
<proteinExistence type="predicted"/>
<dbReference type="InterPro" id="IPR051599">
    <property type="entry name" value="Cell_Envelope_Assoc"/>
</dbReference>
<gene>
    <name evidence="3" type="ORF">JJB74_20660</name>
</gene>
<dbReference type="Proteomes" id="UP000622890">
    <property type="component" value="Unassembled WGS sequence"/>
</dbReference>
<keyword evidence="1" id="KW-1133">Transmembrane helix</keyword>
<evidence type="ECO:0000256" key="1">
    <source>
        <dbReference type="SAM" id="Phobius"/>
    </source>
</evidence>
<accession>A0A934SUX4</accession>
<dbReference type="Pfam" id="PF02698">
    <property type="entry name" value="DUF218"/>
    <property type="match status" value="1"/>
</dbReference>
<sequence length="263" mass="28344">MSIVWLLTNAVAALFLPPLSLLIPAAAGMLMRRRFPRGGPALTLCALALLTALSTGVCARLLMWPLEEMNPPWSGSQQGEVIVILGGGRSRNAPEYAGHDVPIAASLARLRYGARLQRQTGLPILVTGGSPEGAFESEAQLMARALREDFSVPVRWVEANSDNTAENARYSAEVLRSSGVRSILLVTDAMHMPRARAVFLQTGLQVVPAPTNYRSRGPLLISDFIPNAAALRDSSYALHEWIGALWYALAHHGQGMKGGIRAD</sequence>
<protein>
    <submittedName>
        <fullName evidence="3">YdcF family protein</fullName>
    </submittedName>
</protein>
<dbReference type="EMBL" id="JAEPBG010000010">
    <property type="protein sequence ID" value="MBK4737040.1"/>
    <property type="molecule type" value="Genomic_DNA"/>
</dbReference>
<evidence type="ECO:0000259" key="2">
    <source>
        <dbReference type="Pfam" id="PF02698"/>
    </source>
</evidence>
<feature type="transmembrane region" description="Helical" evidence="1">
    <location>
        <begin position="42"/>
        <end position="64"/>
    </location>
</feature>
<evidence type="ECO:0000313" key="3">
    <source>
        <dbReference type="EMBL" id="MBK4737040.1"/>
    </source>
</evidence>
<dbReference type="RefSeq" id="WP_200595037.1">
    <property type="nucleotide sequence ID" value="NZ_JAEPBG010000010.1"/>
</dbReference>
<dbReference type="PANTHER" id="PTHR30336">
    <property type="entry name" value="INNER MEMBRANE PROTEIN, PROBABLE PERMEASE"/>
    <property type="match status" value="1"/>
</dbReference>
<feature type="domain" description="DUF218" evidence="2">
    <location>
        <begin position="80"/>
        <end position="243"/>
    </location>
</feature>
<feature type="transmembrane region" description="Helical" evidence="1">
    <location>
        <begin position="6"/>
        <end position="30"/>
    </location>
</feature>
<dbReference type="InterPro" id="IPR003848">
    <property type="entry name" value="DUF218"/>
</dbReference>
<dbReference type="GO" id="GO:0043164">
    <property type="term" value="P:Gram-negative-bacterium-type cell wall biogenesis"/>
    <property type="evidence" value="ECO:0007669"/>
    <property type="project" value="TreeGrafter"/>
</dbReference>
<comment type="caution">
    <text evidence="3">The sequence shown here is derived from an EMBL/GenBank/DDBJ whole genome shotgun (WGS) entry which is preliminary data.</text>
</comment>
<dbReference type="GO" id="GO:0005886">
    <property type="term" value="C:plasma membrane"/>
    <property type="evidence" value="ECO:0007669"/>
    <property type="project" value="TreeGrafter"/>
</dbReference>
<dbReference type="AlphaFoldDB" id="A0A934SUX4"/>
<dbReference type="PANTHER" id="PTHR30336:SF4">
    <property type="entry name" value="ENVELOPE BIOGENESIS FACTOR ELYC"/>
    <property type="match status" value="1"/>
</dbReference>